<evidence type="ECO:0000313" key="3">
    <source>
        <dbReference type="EMBL" id="MBM6876320.1"/>
    </source>
</evidence>
<gene>
    <name evidence="3" type="ORF">H6A04_11855</name>
</gene>
<organism evidence="3 4">
    <name type="scientific">Fusobacterium mortiferum</name>
    <dbReference type="NCBI Taxonomy" id="850"/>
    <lineage>
        <taxon>Bacteria</taxon>
        <taxon>Fusobacteriati</taxon>
        <taxon>Fusobacteriota</taxon>
        <taxon>Fusobacteriia</taxon>
        <taxon>Fusobacteriales</taxon>
        <taxon>Fusobacteriaceae</taxon>
        <taxon>Fusobacterium</taxon>
    </lineage>
</organism>
<dbReference type="EMBL" id="JACJLT010000290">
    <property type="protein sequence ID" value="MBM6876320.1"/>
    <property type="molecule type" value="Genomic_DNA"/>
</dbReference>
<protein>
    <submittedName>
        <fullName evidence="3">Transporter substrate-binding domain-containing protein</fullName>
    </submittedName>
</protein>
<name>A0ABS2G571_FUSMR</name>
<dbReference type="Pfam" id="PF00497">
    <property type="entry name" value="SBP_bac_3"/>
    <property type="match status" value="1"/>
</dbReference>
<accession>A0ABS2G571</accession>
<dbReference type="PANTHER" id="PTHR35936:SF38">
    <property type="entry name" value="GLUTAMINE-BINDING PERIPLASMIC PROTEIN"/>
    <property type="match status" value="1"/>
</dbReference>
<dbReference type="PANTHER" id="PTHR35936">
    <property type="entry name" value="MEMBRANE-BOUND LYTIC MUREIN TRANSGLYCOSYLASE F"/>
    <property type="match status" value="1"/>
</dbReference>
<dbReference type="SUPFAM" id="SSF53850">
    <property type="entry name" value="Periplasmic binding protein-like II"/>
    <property type="match status" value="1"/>
</dbReference>
<keyword evidence="1" id="KW-0732">Signal</keyword>
<keyword evidence="4" id="KW-1185">Reference proteome</keyword>
<sequence length="146" mass="16602">MKFFYHLIRISIFIFWCINSFGAGEKIYKVVTDIYFSPFEYEDKDGKLKGIDIELLKALAEDQNFKYGLLPLGFQASMEALDNEEVDAIFSGMSISEARKEIYDFSEPYLATGITLVIEKNSNISSYEDLEGRTVTVKRGTSGCEL</sequence>
<evidence type="ECO:0000256" key="1">
    <source>
        <dbReference type="ARBA" id="ARBA00022729"/>
    </source>
</evidence>
<dbReference type="InterPro" id="IPR001638">
    <property type="entry name" value="Solute-binding_3/MltF_N"/>
</dbReference>
<dbReference type="Gene3D" id="3.40.190.10">
    <property type="entry name" value="Periplasmic binding protein-like II"/>
    <property type="match status" value="2"/>
</dbReference>
<dbReference type="RefSeq" id="WP_204716927.1">
    <property type="nucleotide sequence ID" value="NZ_JACJLT010000290.1"/>
</dbReference>
<evidence type="ECO:0000313" key="4">
    <source>
        <dbReference type="Proteomes" id="UP000728968"/>
    </source>
</evidence>
<feature type="domain" description="Solute-binding protein family 3/N-terminal" evidence="2">
    <location>
        <begin position="29"/>
        <end position="124"/>
    </location>
</feature>
<proteinExistence type="predicted"/>
<reference evidence="3 4" key="1">
    <citation type="journal article" date="2021" name="Sci. Rep.">
        <title>The distribution of antibiotic resistance genes in chicken gut microbiota commensals.</title>
        <authorList>
            <person name="Juricova H."/>
            <person name="Matiasovicova J."/>
            <person name="Kubasova T."/>
            <person name="Cejkova D."/>
            <person name="Rychlik I."/>
        </authorList>
    </citation>
    <scope>NUCLEOTIDE SEQUENCE [LARGE SCALE GENOMIC DNA]</scope>
    <source>
        <strain evidence="3 4">An425</strain>
    </source>
</reference>
<evidence type="ECO:0000259" key="2">
    <source>
        <dbReference type="Pfam" id="PF00497"/>
    </source>
</evidence>
<comment type="caution">
    <text evidence="3">The sequence shown here is derived from an EMBL/GenBank/DDBJ whole genome shotgun (WGS) entry which is preliminary data.</text>
</comment>
<dbReference type="Proteomes" id="UP000728968">
    <property type="component" value="Unassembled WGS sequence"/>
</dbReference>